<keyword evidence="1" id="KW-0812">Transmembrane</keyword>
<reference evidence="2 3" key="1">
    <citation type="journal article" date="2020" name="Nat. Commun.">
        <title>Genome of Tripterygium wilfordii and identification of cytochrome P450 involved in triptolide biosynthesis.</title>
        <authorList>
            <person name="Tu L."/>
            <person name="Su P."/>
            <person name="Zhang Z."/>
            <person name="Gao L."/>
            <person name="Wang J."/>
            <person name="Hu T."/>
            <person name="Zhou J."/>
            <person name="Zhang Y."/>
            <person name="Zhao Y."/>
            <person name="Liu Y."/>
            <person name="Song Y."/>
            <person name="Tong Y."/>
            <person name="Lu Y."/>
            <person name="Yang J."/>
            <person name="Xu C."/>
            <person name="Jia M."/>
            <person name="Peters R.J."/>
            <person name="Huang L."/>
            <person name="Gao W."/>
        </authorList>
    </citation>
    <scope>NUCLEOTIDE SEQUENCE [LARGE SCALE GENOMIC DNA]</scope>
    <source>
        <strain evidence="3">cv. XIE 37</strain>
        <tissue evidence="2">Leaf</tissue>
    </source>
</reference>
<gene>
    <name evidence="2" type="ORF">HS088_TW18G00865</name>
</gene>
<dbReference type="PANTHER" id="PTHR34656:SF2">
    <property type="entry name" value="TRANSMEMBRANE PROTEIN"/>
    <property type="match status" value="1"/>
</dbReference>
<evidence type="ECO:0000313" key="3">
    <source>
        <dbReference type="Proteomes" id="UP000593562"/>
    </source>
</evidence>
<dbReference type="EMBL" id="JAAARO010000018">
    <property type="protein sequence ID" value="KAF5732175.1"/>
    <property type="molecule type" value="Genomic_DNA"/>
</dbReference>
<keyword evidence="3" id="KW-1185">Reference proteome</keyword>
<keyword evidence="1" id="KW-0472">Membrane</keyword>
<accession>A0A7J7CE20</accession>
<protein>
    <submittedName>
        <fullName evidence="2">Uncharacterized protein</fullName>
    </submittedName>
</protein>
<dbReference type="OrthoDB" id="1105491at2759"/>
<organism evidence="2 3">
    <name type="scientific">Tripterygium wilfordii</name>
    <name type="common">Thunder God vine</name>
    <dbReference type="NCBI Taxonomy" id="458696"/>
    <lineage>
        <taxon>Eukaryota</taxon>
        <taxon>Viridiplantae</taxon>
        <taxon>Streptophyta</taxon>
        <taxon>Embryophyta</taxon>
        <taxon>Tracheophyta</taxon>
        <taxon>Spermatophyta</taxon>
        <taxon>Magnoliopsida</taxon>
        <taxon>eudicotyledons</taxon>
        <taxon>Gunneridae</taxon>
        <taxon>Pentapetalae</taxon>
        <taxon>rosids</taxon>
        <taxon>fabids</taxon>
        <taxon>Celastrales</taxon>
        <taxon>Celastraceae</taxon>
        <taxon>Tripterygium</taxon>
    </lineage>
</organism>
<dbReference type="AlphaFoldDB" id="A0A7J7CE20"/>
<dbReference type="PANTHER" id="PTHR34656">
    <property type="entry name" value="PYRROLINE-5-CARBOXYLATE REDUCTASE"/>
    <property type="match status" value="1"/>
</dbReference>
<feature type="transmembrane region" description="Helical" evidence="1">
    <location>
        <begin position="104"/>
        <end position="123"/>
    </location>
</feature>
<proteinExistence type="predicted"/>
<feature type="transmembrane region" description="Helical" evidence="1">
    <location>
        <begin position="40"/>
        <end position="73"/>
    </location>
</feature>
<comment type="caution">
    <text evidence="2">The sequence shown here is derived from an EMBL/GenBank/DDBJ whole genome shotgun (WGS) entry which is preliminary data.</text>
</comment>
<evidence type="ECO:0000256" key="1">
    <source>
        <dbReference type="SAM" id="Phobius"/>
    </source>
</evidence>
<evidence type="ECO:0000313" key="2">
    <source>
        <dbReference type="EMBL" id="KAF5732175.1"/>
    </source>
</evidence>
<dbReference type="Proteomes" id="UP000593562">
    <property type="component" value="Unassembled WGS sequence"/>
</dbReference>
<keyword evidence="1" id="KW-1133">Transmembrane helix</keyword>
<dbReference type="InParanoid" id="A0A7J7CE20"/>
<name>A0A7J7CE20_TRIWF</name>
<sequence>MNPSTTRTALLVTLLILSFFTIRTNWDRIWSAFYGSPIFLPVFGVILASALLVMAVRATIVTWITVLVLLACAGNRRRVLVRQGSKITTDVAMYLVKVVVREKGLVAVACATLVSFMAMIRIAEAGFY</sequence>